<evidence type="ECO:0000256" key="10">
    <source>
        <dbReference type="ARBA" id="ARBA00023306"/>
    </source>
</evidence>
<evidence type="ECO:0000256" key="13">
    <source>
        <dbReference type="SAM" id="MobiDB-lite"/>
    </source>
</evidence>
<evidence type="ECO:0000256" key="1">
    <source>
        <dbReference type="ARBA" id="ARBA00004123"/>
    </source>
</evidence>
<evidence type="ECO:0000256" key="3">
    <source>
        <dbReference type="ARBA" id="ARBA00022618"/>
    </source>
</evidence>
<evidence type="ECO:0000256" key="12">
    <source>
        <dbReference type="SAM" id="Coils"/>
    </source>
</evidence>
<dbReference type="Gene3D" id="1.20.1060.20">
    <property type="match status" value="1"/>
</dbReference>
<name>A0ABY6K0E5_9ARAC</name>
<dbReference type="InterPro" id="IPR027417">
    <property type="entry name" value="P-loop_NTPase"/>
</dbReference>
<dbReference type="InterPro" id="IPR003395">
    <property type="entry name" value="RecF/RecN/SMC_N"/>
</dbReference>
<keyword evidence="10" id="KW-0131">Cell cycle</keyword>
<keyword evidence="16" id="KW-1185">Reference proteome</keyword>
<feature type="coiled-coil region" evidence="12">
    <location>
        <begin position="254"/>
        <end position="345"/>
    </location>
</feature>
<proteinExistence type="inferred from homology"/>
<dbReference type="Gene3D" id="3.30.70.1620">
    <property type="match status" value="1"/>
</dbReference>
<evidence type="ECO:0000256" key="5">
    <source>
        <dbReference type="ARBA" id="ARBA00022776"/>
    </source>
</evidence>
<dbReference type="PANTHER" id="PTHR43977">
    <property type="entry name" value="STRUCTURAL MAINTENANCE OF CHROMOSOMES PROTEIN 3"/>
    <property type="match status" value="1"/>
</dbReference>
<dbReference type="Gene3D" id="1.20.5.170">
    <property type="match status" value="1"/>
</dbReference>
<dbReference type="Pfam" id="PF06470">
    <property type="entry name" value="SMC_hinge"/>
    <property type="match status" value="1"/>
</dbReference>
<feature type="compositionally biased region" description="Basic and acidic residues" evidence="13">
    <location>
        <begin position="429"/>
        <end position="443"/>
    </location>
</feature>
<dbReference type="Proteomes" id="UP001235939">
    <property type="component" value="Chromosome 02"/>
</dbReference>
<evidence type="ECO:0000256" key="7">
    <source>
        <dbReference type="ARBA" id="ARBA00023054"/>
    </source>
</evidence>
<dbReference type="Gene3D" id="3.40.50.300">
    <property type="entry name" value="P-loop containing nucleotide triphosphate hydrolases"/>
    <property type="match status" value="2"/>
</dbReference>
<dbReference type="InterPro" id="IPR027120">
    <property type="entry name" value="Smc2_ABC"/>
</dbReference>
<evidence type="ECO:0000256" key="2">
    <source>
        <dbReference type="ARBA" id="ARBA00005231"/>
    </source>
</evidence>
<reference evidence="15 16" key="1">
    <citation type="submission" date="2022-01" db="EMBL/GenBank/DDBJ databases">
        <title>A chromosomal length assembly of Cordylochernes scorpioides.</title>
        <authorList>
            <person name="Zeh D."/>
            <person name="Zeh J."/>
        </authorList>
    </citation>
    <scope>NUCLEOTIDE SEQUENCE [LARGE SCALE GENOMIC DNA]</scope>
    <source>
        <strain evidence="15">IN4F17</strain>
        <tissue evidence="15">Whole Body</tissue>
    </source>
</reference>
<comment type="subcellular location">
    <subcellularLocation>
        <location evidence="1 11">Nucleus</location>
    </subcellularLocation>
</comment>
<feature type="coiled-coil region" evidence="12">
    <location>
        <begin position="681"/>
        <end position="732"/>
    </location>
</feature>
<keyword evidence="3" id="KW-0132">Cell division</keyword>
<keyword evidence="8" id="KW-0226">DNA condensation</keyword>
<evidence type="ECO:0000256" key="8">
    <source>
        <dbReference type="ARBA" id="ARBA00023067"/>
    </source>
</evidence>
<keyword evidence="7 12" id="KW-0175">Coiled coil</keyword>
<evidence type="ECO:0000256" key="9">
    <source>
        <dbReference type="ARBA" id="ARBA00023242"/>
    </source>
</evidence>
<feature type="coiled-coil region" evidence="12">
    <location>
        <begin position="477"/>
        <end position="504"/>
    </location>
</feature>
<dbReference type="SMART" id="SM00968">
    <property type="entry name" value="SMC_hinge"/>
    <property type="match status" value="1"/>
</dbReference>
<dbReference type="PIRSF" id="PIRSF005719">
    <property type="entry name" value="SMC"/>
    <property type="match status" value="1"/>
</dbReference>
<keyword evidence="4" id="KW-0547">Nucleotide-binding</keyword>
<protein>
    <recommendedName>
        <fullName evidence="11">Structural maintenance of chromosomes protein</fullName>
    </recommendedName>
</protein>
<feature type="region of interest" description="Disordered" evidence="13">
    <location>
        <begin position="429"/>
        <end position="448"/>
    </location>
</feature>
<accession>A0ABY6K0E5</accession>
<dbReference type="InterPro" id="IPR010935">
    <property type="entry name" value="SMC_hinge"/>
</dbReference>
<comment type="similarity">
    <text evidence="2">Belongs to the SMC family. SMC2 subfamily.</text>
</comment>
<dbReference type="EMBL" id="CP092864">
    <property type="protein sequence ID" value="UYV62316.1"/>
    <property type="molecule type" value="Genomic_DNA"/>
</dbReference>
<dbReference type="SUPFAM" id="SSF75553">
    <property type="entry name" value="Smc hinge domain"/>
    <property type="match status" value="1"/>
</dbReference>
<organism evidence="15 16">
    <name type="scientific">Cordylochernes scorpioides</name>
    <dbReference type="NCBI Taxonomy" id="51811"/>
    <lineage>
        <taxon>Eukaryota</taxon>
        <taxon>Metazoa</taxon>
        <taxon>Ecdysozoa</taxon>
        <taxon>Arthropoda</taxon>
        <taxon>Chelicerata</taxon>
        <taxon>Arachnida</taxon>
        <taxon>Pseudoscorpiones</taxon>
        <taxon>Cheliferoidea</taxon>
        <taxon>Chernetidae</taxon>
        <taxon>Cordylochernes</taxon>
    </lineage>
</organism>
<dbReference type="Pfam" id="PF02463">
    <property type="entry name" value="SMC_N"/>
    <property type="match status" value="2"/>
</dbReference>
<dbReference type="CDD" id="cd03273">
    <property type="entry name" value="ABC_SMC2_euk"/>
    <property type="match status" value="1"/>
</dbReference>
<keyword evidence="9 11" id="KW-0539">Nucleus</keyword>
<evidence type="ECO:0000313" key="16">
    <source>
        <dbReference type="Proteomes" id="UP001235939"/>
    </source>
</evidence>
<keyword evidence="5" id="KW-0498">Mitosis</keyword>
<dbReference type="InterPro" id="IPR036277">
    <property type="entry name" value="SMC_hinge_sf"/>
</dbReference>
<evidence type="ECO:0000259" key="14">
    <source>
        <dbReference type="SMART" id="SM00968"/>
    </source>
</evidence>
<dbReference type="SUPFAM" id="SSF52540">
    <property type="entry name" value="P-loop containing nucleoside triphosphate hydrolases"/>
    <property type="match status" value="1"/>
</dbReference>
<evidence type="ECO:0000256" key="4">
    <source>
        <dbReference type="ARBA" id="ARBA00022741"/>
    </source>
</evidence>
<evidence type="ECO:0000313" key="15">
    <source>
        <dbReference type="EMBL" id="UYV62316.1"/>
    </source>
</evidence>
<sequence length="1179" mass="133423">MYIKSIILDGFKSYGRRTELTGFDPYFNALTGLNGSGKSNVLDAICFLMGISNLSQVRAGSLQDLVYKQGQAGVNRAIVSITFDNSDKSQSPAGYENHREITITRQVSNNGARNKYLINGVAAQNNKVNDLFCSVQMNVNNPHFLIMQGRVTKVLNMKPHEILSLLEEAAGTRLYETKKISAQRTVEKKESKLKELNQVMEEEISPTLKKLHGERKAYMEYTKMLREIEHHTKLQAAWSYVQATATVSSSQTSLDEINQAIADSKAKIAECKTRIASIKEEIAALEKRKGEELGSSLKGLEEKLKAKQLEETRANSDMKYRQDCLKEERSKMKELQRNLDEDSKLSHKREKELIKFQDQVQLLEEASRTDAAAAKQAMKTFQAVSSGMATAGDSGETATLSEQLLGAKNDLARAETEMKQTEMKLQHHRAELKKKKDESKKTEQSFGKDQARFSAVEKEIDQLKKALDKMPYKEGQLEALQNEHRVLKNEIRQLTDKIDTFQARHPNLTFDYKSPTPNFDRKKVKGLVCTLLKLRDPSTATAIEVTGGGRLYNVVVDNEQTGKQLLNQGQLKRRVTIIPLNKIKGYPIDRNIVHNAENLVGKENVNPALSLIEYEREMEPAMTYVFGNTLVCPDMDTARSLTFNPRVSKRTVTLEGEVFDPVGSLSGGHRDTQRGSLLLTLADHVNNMEQLQLKSARLQQVSREMEQVSKHRESYQAQKNKLDLRVSELEQYRTTLQQTPHYQLLEEVRALEDSIQQQTELQQAARDTKAAAQQRAAKIESQIQNYEKHREEELRKAEKAMTDARKNAEKSAQALEAKREEMESARLELEDLVKAAEGYTEQLMTAEENVEGYQQQVARNSGNLERLKVEVAEAAAAVKQKKAELKSNDEELRKLHKQMEEMGRTCEENNLLIKQKEHDSSRIQSEAKLARQRVRQLETEHEWIEAEKASFGVPNTQYDFKQHKPTESAAALQRLQETKKETSKTINMRAHSMMGKAENQYQDLLEKKRIVEDDKVKIGLVIQDLDKKKKEALAVAWEKVNKDFGSIFSTLLPGTNAKLVEPEGQDFLQGLEIRVAFGNVWKQSLSELSGGQKSLVALSLILALLLFKPAPIYILDEVDAALDLSHTQNIGAIIKNHFNKSQFVIVSLKEGMFNNANVLFRTKFVEGMSTVSRHTPGNK</sequence>
<keyword evidence="6" id="KW-0067">ATP-binding</keyword>
<evidence type="ECO:0000256" key="11">
    <source>
        <dbReference type="PIRNR" id="PIRNR005719"/>
    </source>
</evidence>
<gene>
    <name evidence="15" type="ORF">LAZ67_2000088</name>
</gene>
<dbReference type="InterPro" id="IPR024704">
    <property type="entry name" value="SMC"/>
</dbReference>
<evidence type="ECO:0000256" key="6">
    <source>
        <dbReference type="ARBA" id="ARBA00022840"/>
    </source>
</evidence>
<feature type="domain" description="SMC hinge" evidence="14">
    <location>
        <begin position="522"/>
        <end position="642"/>
    </location>
</feature>
<feature type="coiled-coil region" evidence="12">
    <location>
        <begin position="762"/>
        <end position="947"/>
    </location>
</feature>